<proteinExistence type="predicted"/>
<protein>
    <submittedName>
        <fullName evidence="1">Uncharacterized protein</fullName>
    </submittedName>
</protein>
<accession>A0A6F8SS70</accession>
<evidence type="ECO:0000313" key="1">
    <source>
        <dbReference type="EMBL" id="BCA90793.1"/>
    </source>
</evidence>
<name>A0A6F8SS70_9GAMM</name>
<organism evidence="1 2">
    <name type="scientific">Vreelandella aquamarina</name>
    <dbReference type="NCBI Taxonomy" id="77097"/>
    <lineage>
        <taxon>Bacteria</taxon>
        <taxon>Pseudomonadati</taxon>
        <taxon>Pseudomonadota</taxon>
        <taxon>Gammaproteobacteria</taxon>
        <taxon>Oceanospirillales</taxon>
        <taxon>Halomonadaceae</taxon>
        <taxon>Vreelandella</taxon>
    </lineage>
</organism>
<sequence length="51" mass="5716">MEYLSLNDFELTADNELFADAVKDLVIGAIDESDFADLLYAQYAAEQDNKP</sequence>
<dbReference type="EMBL" id="AP022821">
    <property type="protein sequence ID" value="BCA90793.1"/>
    <property type="molecule type" value="Genomic_DNA"/>
</dbReference>
<reference evidence="1 2" key="1">
    <citation type="submission" date="2020-02" db="EMBL/GenBank/DDBJ databases">
        <title>Complete Genome Sequence of Halomonas meridiana strain BAA-801, Isolated from Deep Sea Thermal Vent.</title>
        <authorList>
            <person name="Takahashi Y."/>
            <person name="Takahashi H."/>
            <person name="Galipon J."/>
            <person name="Arakawa K."/>
        </authorList>
    </citation>
    <scope>NUCLEOTIDE SEQUENCE [LARGE SCALE GENOMIC DNA]</scope>
    <source>
        <strain evidence="1 2">Slthf1</strain>
    </source>
</reference>
<dbReference type="AlphaFoldDB" id="A0A6F8SS70"/>
<gene>
    <name evidence="1" type="ORF">HMSLTHF_05680</name>
</gene>
<dbReference type="Proteomes" id="UP000503197">
    <property type="component" value="Chromosome"/>
</dbReference>
<evidence type="ECO:0000313" key="2">
    <source>
        <dbReference type="Proteomes" id="UP000503197"/>
    </source>
</evidence>